<evidence type="ECO:0000256" key="1">
    <source>
        <dbReference type="SAM" id="Phobius"/>
    </source>
</evidence>
<protein>
    <recommendedName>
        <fullName evidence="4">Glycosyltransferase RgtA/B/C/D-like domain-containing protein</fullName>
    </recommendedName>
</protein>
<feature type="transmembrane region" description="Helical" evidence="1">
    <location>
        <begin position="491"/>
        <end position="511"/>
    </location>
</feature>
<feature type="transmembrane region" description="Helical" evidence="1">
    <location>
        <begin position="331"/>
        <end position="349"/>
    </location>
</feature>
<evidence type="ECO:0000313" key="2">
    <source>
        <dbReference type="EMBL" id="MFA3799346.1"/>
    </source>
</evidence>
<feature type="transmembrane region" description="Helical" evidence="1">
    <location>
        <begin position="531"/>
        <end position="550"/>
    </location>
</feature>
<dbReference type="RefSeq" id="WP_372582652.1">
    <property type="nucleotide sequence ID" value="NZ_JBGORW010000004.1"/>
</dbReference>
<feature type="transmembrane region" description="Helical" evidence="1">
    <location>
        <begin position="257"/>
        <end position="279"/>
    </location>
</feature>
<proteinExistence type="predicted"/>
<keyword evidence="1" id="KW-1133">Transmembrane helix</keyword>
<name>A0ABV4S4R1_9FUSO</name>
<feature type="transmembrane region" description="Helical" evidence="1">
    <location>
        <begin position="308"/>
        <end position="324"/>
    </location>
</feature>
<feature type="transmembrane region" description="Helical" evidence="1">
    <location>
        <begin position="286"/>
        <end position="302"/>
    </location>
</feature>
<keyword evidence="1" id="KW-0812">Transmembrane</keyword>
<feature type="transmembrane region" description="Helical" evidence="1">
    <location>
        <begin position="199"/>
        <end position="217"/>
    </location>
</feature>
<reference evidence="2 3" key="1">
    <citation type="submission" date="2024-07" db="EMBL/GenBank/DDBJ databases">
        <authorList>
            <person name="Li X.-J."/>
            <person name="Wang X."/>
        </authorList>
    </citation>
    <scope>NUCLEOTIDE SEQUENCE [LARGE SCALE GENOMIC DNA]</scope>
    <source>
        <strain evidence="2 3">DSM 23441</strain>
    </source>
</reference>
<evidence type="ECO:0008006" key="4">
    <source>
        <dbReference type="Google" id="ProtNLM"/>
    </source>
</evidence>
<comment type="caution">
    <text evidence="2">The sequence shown here is derived from an EMBL/GenBank/DDBJ whole genome shotgun (WGS) entry which is preliminary data.</text>
</comment>
<organism evidence="2 3">
    <name type="scientific">Leptotrichia hongkongensis</name>
    <dbReference type="NCBI Taxonomy" id="554406"/>
    <lineage>
        <taxon>Bacteria</taxon>
        <taxon>Fusobacteriati</taxon>
        <taxon>Fusobacteriota</taxon>
        <taxon>Fusobacteriia</taxon>
        <taxon>Fusobacteriales</taxon>
        <taxon>Leptotrichiaceae</taxon>
        <taxon>Leptotrichia</taxon>
    </lineage>
</organism>
<accession>A0ABV4S4R1</accession>
<sequence length="755" mass="88391">MKRKLLIIFILIVAIIIPCFSYIYINIIIKNSTQLYNIEAVGGIKKGTKLTQEIEIPGKLKRYGIKFATYLRDNNGKIKISLEQNNKKVEEIIDVSTIKNDEFRYLKMNFSKIKKGKAILVIEGIDGTEKNSVTLYMSDDISLGTLSKNSENLKKGIVYDSEYYSFDKIAGVQLIYLFLAIASYLCLIKFSKKEEENNLKIYASMVAITFFVINVKAPTLSFYTEPYAEIVTNFFINGINKSFISNLFIQDAGYLPLFQRVVSLIIIKIFGFLGFKIVVIIMQNTGILIISIITSLFVLKIYKKYGNLYFRFLISILLGTLRIGSFLDSHVFINFSYYSLVALILISFLDFNKLKRKNYIMLMIMVVFLSISKSHFVVMFPLVFFSFLIFRKKISRRYNIFLLIIGISNIIQILYMKNNIGLWVGNKEKITILEIFNNSFHQMIQQLIFLFFPELSTAFNSINLNITFLIIFFFLFGYSLYLVYRNRNKESILLFSLILLIVGVSIFNVLARVWYKDIDWMETIGAISNRHSFFIIVSMIFIIVLLLYNVKKQIEIKKNSEILKYFNLFSLLIVFSLFIRFLVLDNNQSINYKESYSDWRRYYKFLEKDTYLIPLDPYPWSISKNVENYHIGDTSYNSFFKKNENIDSNSINQLHEINLKEPREISYLYAKRLRTDNNGMLKVILYGEKDDVIAEIIQMNSSKRQFVGFMNTKKEKIYKIKFFNLDNTEAYIQPELVISTPLNNIERRNVIKVNN</sequence>
<evidence type="ECO:0000313" key="3">
    <source>
        <dbReference type="Proteomes" id="UP001571581"/>
    </source>
</evidence>
<dbReference type="Proteomes" id="UP001571581">
    <property type="component" value="Unassembled WGS sequence"/>
</dbReference>
<gene>
    <name evidence="2" type="ORF">ACEG17_04005</name>
</gene>
<feature type="transmembrane region" description="Helical" evidence="1">
    <location>
        <begin position="361"/>
        <end position="390"/>
    </location>
</feature>
<feature type="transmembrane region" description="Helical" evidence="1">
    <location>
        <begin position="169"/>
        <end position="187"/>
    </location>
</feature>
<feature type="transmembrane region" description="Helical" evidence="1">
    <location>
        <begin position="562"/>
        <end position="583"/>
    </location>
</feature>
<feature type="transmembrane region" description="Helical" evidence="1">
    <location>
        <begin position="397"/>
        <end position="415"/>
    </location>
</feature>
<keyword evidence="1" id="KW-0472">Membrane</keyword>
<dbReference type="EMBL" id="JBGORW010000004">
    <property type="protein sequence ID" value="MFA3799346.1"/>
    <property type="molecule type" value="Genomic_DNA"/>
</dbReference>
<feature type="transmembrane region" description="Helical" evidence="1">
    <location>
        <begin position="462"/>
        <end position="484"/>
    </location>
</feature>
<keyword evidence="3" id="KW-1185">Reference proteome</keyword>